<evidence type="ECO:0000256" key="1">
    <source>
        <dbReference type="ARBA" id="ARBA00004370"/>
    </source>
</evidence>
<comment type="caution">
    <text evidence="5">The sequence shown here is derived from an EMBL/GenBank/DDBJ whole genome shotgun (WGS) entry which is preliminary data.</text>
</comment>
<dbReference type="InterPro" id="IPR000184">
    <property type="entry name" value="Bac_surfAg_D15"/>
</dbReference>
<gene>
    <name evidence="5" type="ORF">HHL22_07750</name>
</gene>
<evidence type="ECO:0000256" key="3">
    <source>
        <dbReference type="SAM" id="SignalP"/>
    </source>
</evidence>
<keyword evidence="3" id="KW-0732">Signal</keyword>
<dbReference type="AlphaFoldDB" id="A0A7Y0FLS2"/>
<feature type="domain" description="Bacterial surface antigen (D15)" evidence="4">
    <location>
        <begin position="103"/>
        <end position="401"/>
    </location>
</feature>
<keyword evidence="6" id="KW-1185">Reference proteome</keyword>
<sequence length="416" mass="45642">MLTGLFTKWRCWLLAGLLLAAGAARAQVPEAPGLHPAAAPAPLDVADVAHRLYPRLPAHDSASLAPGHRVLLLVPVVGYSQQTSGVAELALNLAYRAPAANVSTMVGAAQYTLNNQLIFTLTSALWRPGNRWALLGDWRIMRYPQSTYGLGMYTNTTDDAVSMDYKYLRLYQTVLRRVAPAWYVGVGMQLDDHWDIVSRNRRREVTSISHYPYGVSGRSVSVGPVLSLLHDGRTNAINPQGGYLFNVQYRPNLHALGSDRNFQSMIVEGRLYLHPSPRSANILALWSYNALTLSGNPPFLDLPATGWDMYGNTGRGFIQGRFRGRNLVYGEAEYRYGITRNRLLGGVVFANAQSVSEINYTRGKGESDGGFEKVVPALGAGLRLNLNKISHTNLAIDYAWGLDGSHGLALNLGEVF</sequence>
<dbReference type="GO" id="GO:0019867">
    <property type="term" value="C:outer membrane"/>
    <property type="evidence" value="ECO:0007669"/>
    <property type="project" value="InterPro"/>
</dbReference>
<reference evidence="5 6" key="1">
    <citation type="submission" date="2020-04" db="EMBL/GenBank/DDBJ databases">
        <title>Hymenobacter polaris sp. nov., isolated from Arctic soil.</title>
        <authorList>
            <person name="Dahal R.H."/>
        </authorList>
    </citation>
    <scope>NUCLEOTIDE SEQUENCE [LARGE SCALE GENOMIC DNA]</scope>
    <source>
        <strain evidence="5 6">RP-2-7</strain>
    </source>
</reference>
<dbReference type="Gene3D" id="2.40.160.50">
    <property type="entry name" value="membrane protein fhac: a member of the omp85/tpsb transporter family"/>
    <property type="match status" value="1"/>
</dbReference>
<organism evidence="5 6">
    <name type="scientific">Hymenobacter polaris</name>
    <dbReference type="NCBI Taxonomy" id="2682546"/>
    <lineage>
        <taxon>Bacteria</taxon>
        <taxon>Pseudomonadati</taxon>
        <taxon>Bacteroidota</taxon>
        <taxon>Cytophagia</taxon>
        <taxon>Cytophagales</taxon>
        <taxon>Hymenobacteraceae</taxon>
        <taxon>Hymenobacter</taxon>
    </lineage>
</organism>
<protein>
    <submittedName>
        <fullName evidence="5">BamA/TamA family outer membrane protein</fullName>
    </submittedName>
</protein>
<evidence type="ECO:0000256" key="2">
    <source>
        <dbReference type="ARBA" id="ARBA00023136"/>
    </source>
</evidence>
<comment type="subcellular location">
    <subcellularLocation>
        <location evidence="1">Membrane</location>
    </subcellularLocation>
</comment>
<dbReference type="RefSeq" id="WP_169530354.1">
    <property type="nucleotide sequence ID" value="NZ_JABBGH010000001.1"/>
</dbReference>
<evidence type="ECO:0000313" key="5">
    <source>
        <dbReference type="EMBL" id="NML65098.1"/>
    </source>
</evidence>
<feature type="chain" id="PRO_5031021483" evidence="3">
    <location>
        <begin position="27"/>
        <end position="416"/>
    </location>
</feature>
<evidence type="ECO:0000259" key="4">
    <source>
        <dbReference type="Pfam" id="PF01103"/>
    </source>
</evidence>
<proteinExistence type="predicted"/>
<feature type="signal peptide" evidence="3">
    <location>
        <begin position="1"/>
        <end position="26"/>
    </location>
</feature>
<accession>A0A7Y0FLS2</accession>
<keyword evidence="2" id="KW-0472">Membrane</keyword>
<name>A0A7Y0FLS2_9BACT</name>
<dbReference type="Proteomes" id="UP000559626">
    <property type="component" value="Unassembled WGS sequence"/>
</dbReference>
<dbReference type="EMBL" id="JABBGH010000001">
    <property type="protein sequence ID" value="NML65098.1"/>
    <property type="molecule type" value="Genomic_DNA"/>
</dbReference>
<dbReference type="Pfam" id="PF01103">
    <property type="entry name" value="Omp85"/>
    <property type="match status" value="1"/>
</dbReference>
<evidence type="ECO:0000313" key="6">
    <source>
        <dbReference type="Proteomes" id="UP000559626"/>
    </source>
</evidence>